<sequence>MEFIFTAPVAIAYGDLVDLPAITRRQLLIHCRNYLGEQVQDPVQALARIAEFGGESLHTYDCLHKWQVVSAKAPDKPLYDAWIDVDFGTVFDAGTLIEMPIRMVDSHFRGSGGTLHGEEIAAALDRAFAKALLDEPFLF</sequence>
<dbReference type="AlphaFoldDB" id="A0AB39NBW9"/>
<organism evidence="1">
    <name type="scientific">Streptomyces sp. R11</name>
    <dbReference type="NCBI Taxonomy" id="3238625"/>
    <lineage>
        <taxon>Bacteria</taxon>
        <taxon>Bacillati</taxon>
        <taxon>Actinomycetota</taxon>
        <taxon>Actinomycetes</taxon>
        <taxon>Kitasatosporales</taxon>
        <taxon>Streptomycetaceae</taxon>
        <taxon>Streptomyces</taxon>
    </lineage>
</organism>
<protein>
    <submittedName>
        <fullName evidence="1">Uncharacterized protein</fullName>
    </submittedName>
</protein>
<reference evidence="1" key="1">
    <citation type="submission" date="2024-07" db="EMBL/GenBank/DDBJ databases">
        <authorList>
            <person name="Yu S.T."/>
        </authorList>
    </citation>
    <scope>NUCLEOTIDE SEQUENCE</scope>
    <source>
        <strain evidence="1">R11</strain>
    </source>
</reference>
<dbReference type="RefSeq" id="WP_369275882.1">
    <property type="nucleotide sequence ID" value="NZ_CP163432.1"/>
</dbReference>
<proteinExistence type="predicted"/>
<accession>A0AB39NBW9</accession>
<evidence type="ECO:0000313" key="1">
    <source>
        <dbReference type="EMBL" id="XDQ15958.1"/>
    </source>
</evidence>
<name>A0AB39NBW9_9ACTN</name>
<gene>
    <name evidence="1" type="ORF">AB5J55_43485</name>
</gene>
<dbReference type="EMBL" id="CP163432">
    <property type="protein sequence ID" value="XDQ15958.1"/>
    <property type="molecule type" value="Genomic_DNA"/>
</dbReference>